<dbReference type="Proteomes" id="UP000601435">
    <property type="component" value="Unassembled WGS sequence"/>
</dbReference>
<feature type="non-terminal residue" evidence="1">
    <location>
        <position position="903"/>
    </location>
</feature>
<organism evidence="1 2">
    <name type="scientific">Symbiodinium necroappetens</name>
    <dbReference type="NCBI Taxonomy" id="1628268"/>
    <lineage>
        <taxon>Eukaryota</taxon>
        <taxon>Sar</taxon>
        <taxon>Alveolata</taxon>
        <taxon>Dinophyceae</taxon>
        <taxon>Suessiales</taxon>
        <taxon>Symbiodiniaceae</taxon>
        <taxon>Symbiodinium</taxon>
    </lineage>
</organism>
<dbReference type="AlphaFoldDB" id="A0A812X1J0"/>
<dbReference type="OrthoDB" id="438872at2759"/>
<comment type="caution">
    <text evidence="1">The sequence shown here is derived from an EMBL/GenBank/DDBJ whole genome shotgun (WGS) entry which is preliminary data.</text>
</comment>
<reference evidence="1" key="1">
    <citation type="submission" date="2021-02" db="EMBL/GenBank/DDBJ databases">
        <authorList>
            <person name="Dougan E. K."/>
            <person name="Rhodes N."/>
            <person name="Thang M."/>
            <person name="Chan C."/>
        </authorList>
    </citation>
    <scope>NUCLEOTIDE SEQUENCE</scope>
</reference>
<accession>A0A812X1J0</accession>
<dbReference type="Pfam" id="PF13385">
    <property type="entry name" value="Laminin_G_3"/>
    <property type="match status" value="1"/>
</dbReference>
<name>A0A812X1J0_9DINO</name>
<dbReference type="SUPFAM" id="SSF49899">
    <property type="entry name" value="Concanavalin A-like lectins/glucanases"/>
    <property type="match status" value="1"/>
</dbReference>
<sequence length="903" mass="98591">LAQKMLDDAAKGFAACKEPWNATQVGEVREQHQNCRKEESSLVVDANDTCDDAQVLAEVKVQKCEKMKGVDAYPPEAPAVCDKDSSDVSYEVHARRIRNFYMQKVHEWVMAEEACTNAMQKATARSKTCKVRNEGWKDKRQSCNAIQRMLDMEACDAWTEYYHCSQNNSCLLEATNAYVDANGTATAMQRSIVLQWRAMKRIECLLDALANNREADDLSNAITECRNKVHSTTSWALTYPYYKDWKPQMPSRVCEEPSFGRPGTGSYKRDEYETLPTKAPADACSADCCTRCWYFSCNSTTVLKRNAKQLTGFSQKAGCRMLRRADQSWLEVRCWAAVQPHFTMDLMLDLAAEYETRKVECWDFDSGVKLDSALSSLRHCNHHYPREIAVLTFVACAATPVCPEWIYSPWDNKTWDCSERDCGQGQLTQERPVNCTNPKTLEVVADDLCKGPKPETIRILCPATPLCVTTSTTSTSTSTTTSTTVTSTTTSTVTTTTSTSTTTLVTCDVVRCPKGSVPKPLVNRTAECDGGVCKAQDCCDLASWVYKSWDETKECGHSCGLKSILESRSVTCQVKATGQEVSRATCRYGDPEPASKRVLCEATADCDGCGSIWCGADSVPLADPPNCGSSCTRELCCKKFAAGFQATDVQENASAVQNSVQVANQGSSGGSVKFDGEAATPAEGGKAYYLGGKTGLPLGGTKSTEFTAVMYVKLLGSDNSEEETVMLKEGGPDDFGAWELTATPLKQLRVRSFKDSKSQAAIGCLCLSSYADEWAAVAVRYDGKGEKIELVVNGKVCCEATAVSDPSWSDAALRNSSAPVHLGLVPGHRRPGVVGEVSAVQIWDGALTDADIDHIVAQFSEASAWTEPQGLWCKHDILSNRTGVASLAACRALCTEDQRCKSV</sequence>
<evidence type="ECO:0000313" key="2">
    <source>
        <dbReference type="Proteomes" id="UP000601435"/>
    </source>
</evidence>
<proteinExistence type="predicted"/>
<dbReference type="Gene3D" id="2.60.120.200">
    <property type="match status" value="1"/>
</dbReference>
<keyword evidence="2" id="KW-1185">Reference proteome</keyword>
<protein>
    <submittedName>
        <fullName evidence="1">Uncharacterized protein</fullName>
    </submittedName>
</protein>
<dbReference type="InterPro" id="IPR013320">
    <property type="entry name" value="ConA-like_dom_sf"/>
</dbReference>
<feature type="non-terminal residue" evidence="1">
    <location>
        <position position="1"/>
    </location>
</feature>
<evidence type="ECO:0000313" key="1">
    <source>
        <dbReference type="EMBL" id="CAE7714125.1"/>
    </source>
</evidence>
<dbReference type="EMBL" id="CAJNJA010035964">
    <property type="protein sequence ID" value="CAE7714125.1"/>
    <property type="molecule type" value="Genomic_DNA"/>
</dbReference>
<gene>
    <name evidence="1" type="ORF">SNEC2469_LOCUS20583</name>
</gene>